<feature type="region of interest" description="Disordered" evidence="1">
    <location>
        <begin position="59"/>
        <end position="110"/>
    </location>
</feature>
<feature type="compositionally biased region" description="Polar residues" evidence="1">
    <location>
        <begin position="98"/>
        <end position="110"/>
    </location>
</feature>
<feature type="compositionally biased region" description="Polar residues" evidence="1">
    <location>
        <begin position="1"/>
        <end position="15"/>
    </location>
</feature>
<proteinExistence type="predicted"/>
<feature type="compositionally biased region" description="Polar residues" evidence="1">
    <location>
        <begin position="73"/>
        <end position="85"/>
    </location>
</feature>
<dbReference type="AlphaFoldDB" id="A0A6D2JHT7"/>
<protein>
    <submittedName>
        <fullName evidence="2">Uncharacterized protein</fullName>
    </submittedName>
</protein>
<feature type="region of interest" description="Disordered" evidence="1">
    <location>
        <begin position="1"/>
        <end position="32"/>
    </location>
</feature>
<evidence type="ECO:0000256" key="1">
    <source>
        <dbReference type="SAM" id="MobiDB-lite"/>
    </source>
</evidence>
<organism evidence="2 3">
    <name type="scientific">Microthlaspi erraticum</name>
    <dbReference type="NCBI Taxonomy" id="1685480"/>
    <lineage>
        <taxon>Eukaryota</taxon>
        <taxon>Viridiplantae</taxon>
        <taxon>Streptophyta</taxon>
        <taxon>Embryophyta</taxon>
        <taxon>Tracheophyta</taxon>
        <taxon>Spermatophyta</taxon>
        <taxon>Magnoliopsida</taxon>
        <taxon>eudicotyledons</taxon>
        <taxon>Gunneridae</taxon>
        <taxon>Pentapetalae</taxon>
        <taxon>rosids</taxon>
        <taxon>malvids</taxon>
        <taxon>Brassicales</taxon>
        <taxon>Brassicaceae</taxon>
        <taxon>Coluteocarpeae</taxon>
        <taxon>Microthlaspi</taxon>
    </lineage>
</organism>
<keyword evidence="3" id="KW-1185">Reference proteome</keyword>
<reference evidence="2" key="1">
    <citation type="submission" date="2020-01" db="EMBL/GenBank/DDBJ databases">
        <authorList>
            <person name="Mishra B."/>
        </authorList>
    </citation>
    <scope>NUCLEOTIDE SEQUENCE [LARGE SCALE GENOMIC DNA]</scope>
</reference>
<accession>A0A6D2JHT7</accession>
<feature type="compositionally biased region" description="Basic residues" evidence="1">
    <location>
        <begin position="16"/>
        <end position="28"/>
    </location>
</feature>
<evidence type="ECO:0000313" key="3">
    <source>
        <dbReference type="Proteomes" id="UP000467841"/>
    </source>
</evidence>
<name>A0A6D2JHT7_9BRAS</name>
<gene>
    <name evidence="2" type="ORF">MERR_LOCUS26641</name>
</gene>
<sequence>MLQLSPTKLDSTSNPNRKRQDHKTRPRKATTPEILLIPETHINLMLYARLDIFTLNSSPQTTCTGPLHPDKSAPTQTGATYTQGLPTAAYTGPLHPNKSATTYTEATTLR</sequence>
<comment type="caution">
    <text evidence="2">The sequence shown here is derived from an EMBL/GenBank/DDBJ whole genome shotgun (WGS) entry which is preliminary data.</text>
</comment>
<dbReference type="EMBL" id="CACVBM020001209">
    <property type="protein sequence ID" value="CAA7039406.1"/>
    <property type="molecule type" value="Genomic_DNA"/>
</dbReference>
<evidence type="ECO:0000313" key="2">
    <source>
        <dbReference type="EMBL" id="CAA7039406.1"/>
    </source>
</evidence>
<dbReference type="Proteomes" id="UP000467841">
    <property type="component" value="Unassembled WGS sequence"/>
</dbReference>